<accession>A0ACD3BGZ4</accession>
<evidence type="ECO:0000313" key="1">
    <source>
        <dbReference type="EMBL" id="TFK76921.1"/>
    </source>
</evidence>
<organism evidence="1 2">
    <name type="scientific">Pluteus cervinus</name>
    <dbReference type="NCBI Taxonomy" id="181527"/>
    <lineage>
        <taxon>Eukaryota</taxon>
        <taxon>Fungi</taxon>
        <taxon>Dikarya</taxon>
        <taxon>Basidiomycota</taxon>
        <taxon>Agaricomycotina</taxon>
        <taxon>Agaricomycetes</taxon>
        <taxon>Agaricomycetidae</taxon>
        <taxon>Agaricales</taxon>
        <taxon>Pluteineae</taxon>
        <taxon>Pluteaceae</taxon>
        <taxon>Pluteus</taxon>
    </lineage>
</organism>
<sequence>MLYHNLLVALATIATSPFVHAATSQSYTWKNVKIGGGGGFVPGIVFNPSEKGVAYARTDIGGAYKLNADDTWAPLLDFADDARWNYWGVDALATDPVQPNRLYLATGMYTNSWDPNNGQILISTDYGKSFTASPLPFKLGGNMPGRGMGERLAVDPNNNGILFFGARSGRGLWKSTNFGANWTQVASFPSTGTYIPDPSDTNGLNGDKVGIAWVTFDKASGTSGKATPRIFVGVANKGANNVFVTNDGGSTWTAVAGQNTVYLPHKGVISPAERVLYVSYADGAGPYDGTLGSIYKYNITSSTWTDITPVSGGDLYFGFGGVAVDLQHPGTIMVAALNSWWPDGQIFRSTNGGSTWTPFWSWTSYPDMAKYYSYSNTLAPWLGPNYVDVTAGNKQIGWMMESLEIDPFDSNHWLYGTGATIYGGRDLTKWDSARNVTLKSLADGIEETSIQGLIAPPTGPPLLSAVGDLGGFVHNSLSAPPSTGFINPTWATSSDIDYAGNKPTNIVRVGTGDSSTGKQVALSTDSGATWSQDYGAPDNASGGKVAFSADGDTVLWRTGSSGVLVSQFTNPFTAVPSLPSNAAIASDKKNNSVFYGASGSTFYLSTDGGKTFSAKGKLGSSTSAAKVVVNPGVTGDVWVSTDIGLFHSTDSGTSFTTITGVKQAWAIALGAPAKTGGYPALYAAANIDGIGYYRSDDAGVTWVKVNDAAHGFGSASANVLTADLRTYGRVYIGTNGRGIFYGDIAGAAPTSTPPTPTSSTSTSTRTSTTLAPTTTITTRTTSSTSTRSSTSSAPTPTAVSPGYGQCGGGGWTGPTVCASGFTCSVQNPYYWQCVPA</sequence>
<dbReference type="Proteomes" id="UP000308600">
    <property type="component" value="Unassembled WGS sequence"/>
</dbReference>
<protein>
    <submittedName>
        <fullName evidence="1">Oligoxyloglucan reducing end-specific cellobiohydrolase</fullName>
    </submittedName>
</protein>
<name>A0ACD3BGZ4_9AGAR</name>
<proteinExistence type="predicted"/>
<evidence type="ECO:0000313" key="2">
    <source>
        <dbReference type="Proteomes" id="UP000308600"/>
    </source>
</evidence>
<dbReference type="EMBL" id="ML208259">
    <property type="protein sequence ID" value="TFK76921.1"/>
    <property type="molecule type" value="Genomic_DNA"/>
</dbReference>
<gene>
    <name evidence="1" type="ORF">BDN72DRAFT_755051</name>
</gene>
<reference evidence="1 2" key="1">
    <citation type="journal article" date="2019" name="Nat. Ecol. Evol.">
        <title>Megaphylogeny resolves global patterns of mushroom evolution.</title>
        <authorList>
            <person name="Varga T."/>
            <person name="Krizsan K."/>
            <person name="Foldi C."/>
            <person name="Dima B."/>
            <person name="Sanchez-Garcia M."/>
            <person name="Sanchez-Ramirez S."/>
            <person name="Szollosi G.J."/>
            <person name="Szarkandi J.G."/>
            <person name="Papp V."/>
            <person name="Albert L."/>
            <person name="Andreopoulos W."/>
            <person name="Angelini C."/>
            <person name="Antonin V."/>
            <person name="Barry K.W."/>
            <person name="Bougher N.L."/>
            <person name="Buchanan P."/>
            <person name="Buyck B."/>
            <person name="Bense V."/>
            <person name="Catcheside P."/>
            <person name="Chovatia M."/>
            <person name="Cooper J."/>
            <person name="Damon W."/>
            <person name="Desjardin D."/>
            <person name="Finy P."/>
            <person name="Geml J."/>
            <person name="Haridas S."/>
            <person name="Hughes K."/>
            <person name="Justo A."/>
            <person name="Karasinski D."/>
            <person name="Kautmanova I."/>
            <person name="Kiss B."/>
            <person name="Kocsube S."/>
            <person name="Kotiranta H."/>
            <person name="LaButti K.M."/>
            <person name="Lechner B.E."/>
            <person name="Liimatainen K."/>
            <person name="Lipzen A."/>
            <person name="Lukacs Z."/>
            <person name="Mihaltcheva S."/>
            <person name="Morgado L.N."/>
            <person name="Niskanen T."/>
            <person name="Noordeloos M.E."/>
            <person name="Ohm R.A."/>
            <person name="Ortiz-Santana B."/>
            <person name="Ovrebo C."/>
            <person name="Racz N."/>
            <person name="Riley R."/>
            <person name="Savchenko A."/>
            <person name="Shiryaev A."/>
            <person name="Soop K."/>
            <person name="Spirin V."/>
            <person name="Szebenyi C."/>
            <person name="Tomsovsky M."/>
            <person name="Tulloss R.E."/>
            <person name="Uehling J."/>
            <person name="Grigoriev I.V."/>
            <person name="Vagvolgyi C."/>
            <person name="Papp T."/>
            <person name="Martin F.M."/>
            <person name="Miettinen O."/>
            <person name="Hibbett D.S."/>
            <person name="Nagy L.G."/>
        </authorList>
    </citation>
    <scope>NUCLEOTIDE SEQUENCE [LARGE SCALE GENOMIC DNA]</scope>
    <source>
        <strain evidence="1 2">NL-1719</strain>
    </source>
</reference>
<keyword evidence="2" id="KW-1185">Reference proteome</keyword>